<keyword evidence="1" id="KW-1133">Transmembrane helix</keyword>
<evidence type="ECO:0000256" key="1">
    <source>
        <dbReference type="SAM" id="Phobius"/>
    </source>
</evidence>
<keyword evidence="1" id="KW-0472">Membrane</keyword>
<evidence type="ECO:0000313" key="3">
    <source>
        <dbReference type="Proteomes" id="UP000285961"/>
    </source>
</evidence>
<accession>A0A419EUR2</accession>
<dbReference type="Pfam" id="PF07676">
    <property type="entry name" value="PD40"/>
    <property type="match status" value="1"/>
</dbReference>
<organism evidence="2 3">
    <name type="scientific">Candidatus Abyssobacteria bacterium SURF_17</name>
    <dbReference type="NCBI Taxonomy" id="2093361"/>
    <lineage>
        <taxon>Bacteria</taxon>
        <taxon>Pseudomonadati</taxon>
        <taxon>Candidatus Hydrogenedentota</taxon>
        <taxon>Candidatus Abyssobacteria</taxon>
    </lineage>
</organism>
<dbReference type="AlphaFoldDB" id="A0A419EUR2"/>
<reference evidence="2 3" key="1">
    <citation type="journal article" date="2017" name="ISME J.">
        <title>Energy and carbon metabolisms in a deep terrestrial subsurface fluid microbial community.</title>
        <authorList>
            <person name="Momper L."/>
            <person name="Jungbluth S.P."/>
            <person name="Lee M.D."/>
            <person name="Amend J.P."/>
        </authorList>
    </citation>
    <scope>NUCLEOTIDE SEQUENCE [LARGE SCALE GENOMIC DNA]</scope>
    <source>
        <strain evidence="2">SURF_17</strain>
    </source>
</reference>
<proteinExistence type="predicted"/>
<sequence length="850" mass="94756">MTCRWKTSDIHKFVEGELGRKGAAEFQNHMRQCPRCSELMKQFAKEKALIEDALAARISAPDVTDAVIQAVRSPGTHWRMKGRMRRFMKKALIAAAACTAAVLVAGYLFVHFYFQRTFPYELKQTVIRCSAGIERSSGDADWQPVRSGDTLRKGVLIRTPEKASSFLSMNGIRLWTQGEVRFEAQGPRTFSLHKGELFVAIHERKQSLTLVAGDASLRSGNGVFRVARSDGGISAGVVSGSVDITAPDGRTRSLTSRQNITLGDVGSGVELVYGEVVNPFTRLKPSVLERIKERFAKVIAQYLPQHMMAGRLGARYAEPPALALWSRPEGMFEFAFYRPTSASLRFGQTGAQGLGDYYESLFSPSNRVILIGKEKVVPLEPTKGGTWPTWSHDGSMIAFNETERNGPFTRARVVRLDDLNNPWDISQEYDTVLPMFGLTWSPDDRHVLFLVTDNLEYHGPTNYRWNGPYKIKIAPLDPAEEPLRDFDSPFYDIPLPLPIPVGKTISPEILKLPWGDAMLCANWGNLAYIPVEPDGQSVSNAPGMFLTNFNPREFFVMGGSWSPSGSKVCFTAVKNLNFTPLNAYILYDVEDILDGFAEPPRSVDDPRIKQVDPTENGQFSAGFSYDESIVFFHEDVNGTFRTEMPTAIWNSDFDLFYGSALRDDAGRSTQIHLPGNQMFHTLSPEGNRLAYCNYTLNQYEMRIVSFDIEADIDADLGGVLIDNSGTNLIVPPGALEENLKVRISTPFSIGEEAEIPSGESHFFAMRLIDAAGIGNPKFIEPMTLTIRYTDDEVTGLDEGMLEIYHYDESDPEHPVWVPLGGTVEPDHNEITVEIRHFSKFSVGGKRFGKP</sequence>
<protein>
    <submittedName>
        <fullName evidence="2">Uncharacterized protein</fullName>
    </submittedName>
</protein>
<dbReference type="Proteomes" id="UP000285961">
    <property type="component" value="Unassembled WGS sequence"/>
</dbReference>
<feature type="transmembrane region" description="Helical" evidence="1">
    <location>
        <begin position="91"/>
        <end position="114"/>
    </location>
</feature>
<dbReference type="SUPFAM" id="SSF82171">
    <property type="entry name" value="DPP6 N-terminal domain-like"/>
    <property type="match status" value="1"/>
</dbReference>
<keyword evidence="1" id="KW-0812">Transmembrane</keyword>
<dbReference type="InterPro" id="IPR011659">
    <property type="entry name" value="WD40"/>
</dbReference>
<name>A0A419EUR2_9BACT</name>
<gene>
    <name evidence="2" type="ORF">C4532_13445</name>
</gene>
<evidence type="ECO:0000313" key="2">
    <source>
        <dbReference type="EMBL" id="RJP68037.1"/>
    </source>
</evidence>
<dbReference type="EMBL" id="QZKI01000095">
    <property type="protein sequence ID" value="RJP68037.1"/>
    <property type="molecule type" value="Genomic_DNA"/>
</dbReference>
<comment type="caution">
    <text evidence="2">The sequence shown here is derived from an EMBL/GenBank/DDBJ whole genome shotgun (WGS) entry which is preliminary data.</text>
</comment>